<dbReference type="OrthoDB" id="9554137at2"/>
<comment type="caution">
    <text evidence="2">The sequence shown here is derived from an EMBL/GenBank/DDBJ whole genome shotgun (WGS) entry which is preliminary data.</text>
</comment>
<gene>
    <name evidence="2" type="ORF">HNQ77_001911</name>
</gene>
<proteinExistence type="predicted"/>
<sequence length="549" mass="62757">MLTKQDLEKFFRSRLFSYIFGSVACALSIIAALIGLPRSVFLGFTVASILTTFLSIASFLYVLHSTIDDTKESGEQLKDEVKQLSDEVHQFTDGVKCFPVGSNEDAVRYVLDLCNTNKIKSIRDTHARHGDRPDPYQDKTYEELERGLRAFLSRDPDAHLFLIVGSSFDLEFMKVLASLAKDKEMNERKLCLRKLRGNVPMMSALILEYKDKTEEVLFGWGNRMDGDKESVFRSSHKDLVAQFKSYYQVLENTSDRVAVAEVLSAASTTSLFVPKHFWHRHTSNTYKNTIVYTEPLCFRLFDGDTRIFIRDVDLNGSATPKDLKDKIPWLANHDLKPSRAYIPGGESFAKDDLQEWLQKNGLPLCFTMVSRNIHWDPNGPVTNSNLIVMGSVRTNSAVMHLREDAGYGDRFRYWHEPNGVSILDPTPAENERLLRRKKTITPLGRTLLSEDWSTESLVLVTRGKFIDSSRTMTLILANQGRGIQCVMSKCLTNETYRWDAWAREFKDCNFPDSLPDEFQMLFHVKLDPDEEESRCIRMTPLLYSGVSQP</sequence>
<feature type="transmembrane region" description="Helical" evidence="1">
    <location>
        <begin position="15"/>
        <end position="34"/>
    </location>
</feature>
<keyword evidence="1" id="KW-0812">Transmembrane</keyword>
<protein>
    <submittedName>
        <fullName evidence="2">Uncharacterized protein</fullName>
    </submittedName>
</protein>
<dbReference type="EMBL" id="JACHEK010000003">
    <property type="protein sequence ID" value="MBB6143962.1"/>
    <property type="molecule type" value="Genomic_DNA"/>
</dbReference>
<dbReference type="PROSITE" id="PS51257">
    <property type="entry name" value="PROKAR_LIPOPROTEIN"/>
    <property type="match status" value="1"/>
</dbReference>
<keyword evidence="1" id="KW-0472">Membrane</keyword>
<dbReference type="Proteomes" id="UP000538666">
    <property type="component" value="Unassembled WGS sequence"/>
</dbReference>
<evidence type="ECO:0000313" key="3">
    <source>
        <dbReference type="Proteomes" id="UP000538666"/>
    </source>
</evidence>
<reference evidence="2 3" key="1">
    <citation type="submission" date="2020-08" db="EMBL/GenBank/DDBJ databases">
        <title>Genomic Encyclopedia of Type Strains, Phase IV (KMG-IV): sequencing the most valuable type-strain genomes for metagenomic binning, comparative biology and taxonomic classification.</title>
        <authorList>
            <person name="Goeker M."/>
        </authorList>
    </citation>
    <scope>NUCLEOTIDE SEQUENCE [LARGE SCALE GENOMIC DNA]</scope>
    <source>
        <strain evidence="2 3">DSM 103733</strain>
    </source>
</reference>
<keyword evidence="1" id="KW-1133">Transmembrane helix</keyword>
<organism evidence="2 3">
    <name type="scientific">Silvibacterium bohemicum</name>
    <dbReference type="NCBI Taxonomy" id="1577686"/>
    <lineage>
        <taxon>Bacteria</taxon>
        <taxon>Pseudomonadati</taxon>
        <taxon>Acidobacteriota</taxon>
        <taxon>Terriglobia</taxon>
        <taxon>Terriglobales</taxon>
        <taxon>Acidobacteriaceae</taxon>
        <taxon>Silvibacterium</taxon>
    </lineage>
</organism>
<evidence type="ECO:0000256" key="1">
    <source>
        <dbReference type="SAM" id="Phobius"/>
    </source>
</evidence>
<accession>A0A841JRE1</accession>
<dbReference type="AlphaFoldDB" id="A0A841JRE1"/>
<evidence type="ECO:0000313" key="2">
    <source>
        <dbReference type="EMBL" id="MBB6143962.1"/>
    </source>
</evidence>
<dbReference type="RefSeq" id="WP_050058480.1">
    <property type="nucleotide sequence ID" value="NZ_JACHEK010000003.1"/>
</dbReference>
<name>A0A841JRE1_9BACT</name>
<keyword evidence="3" id="KW-1185">Reference proteome</keyword>
<feature type="transmembrane region" description="Helical" evidence="1">
    <location>
        <begin position="40"/>
        <end position="63"/>
    </location>
</feature>